<dbReference type="InterPro" id="IPR058624">
    <property type="entry name" value="MdtA-like_HH"/>
</dbReference>
<comment type="similarity">
    <text evidence="2">Belongs to the membrane fusion protein (MFP) (TC 8.A.1) family.</text>
</comment>
<evidence type="ECO:0000259" key="8">
    <source>
        <dbReference type="Pfam" id="PF25876"/>
    </source>
</evidence>
<dbReference type="AlphaFoldDB" id="A0A0Q9ZYR9"/>
<evidence type="ECO:0000256" key="2">
    <source>
        <dbReference type="ARBA" id="ARBA00009477"/>
    </source>
</evidence>
<dbReference type="PANTHER" id="PTHR30469">
    <property type="entry name" value="MULTIDRUG RESISTANCE PROTEIN MDTA"/>
    <property type="match status" value="1"/>
</dbReference>
<feature type="region of interest" description="Disordered" evidence="7">
    <location>
        <begin position="28"/>
        <end position="56"/>
    </location>
</feature>
<feature type="domain" description="Multidrug resistance protein MdtA-like alpha-helical hairpin" evidence="8">
    <location>
        <begin position="120"/>
        <end position="189"/>
    </location>
</feature>
<evidence type="ECO:0000256" key="6">
    <source>
        <dbReference type="ARBA" id="ARBA00023136"/>
    </source>
</evidence>
<evidence type="ECO:0000259" key="10">
    <source>
        <dbReference type="Pfam" id="PF25944"/>
    </source>
</evidence>
<evidence type="ECO:0000259" key="11">
    <source>
        <dbReference type="Pfam" id="PF25967"/>
    </source>
</evidence>
<dbReference type="OrthoDB" id="9783047at2"/>
<dbReference type="InterPro" id="IPR058627">
    <property type="entry name" value="MdtA-like_C"/>
</dbReference>
<dbReference type="InterPro" id="IPR058626">
    <property type="entry name" value="MdtA-like_b-barrel"/>
</dbReference>
<dbReference type="Gene3D" id="2.40.30.170">
    <property type="match status" value="1"/>
</dbReference>
<evidence type="ECO:0000259" key="9">
    <source>
        <dbReference type="Pfam" id="PF25917"/>
    </source>
</evidence>
<name>A0A0Q9ZYR9_9GAMM</name>
<comment type="caution">
    <text evidence="12">The sequence shown here is derived from an EMBL/GenBank/DDBJ whole genome shotgun (WGS) entry which is preliminary data.</text>
</comment>
<accession>A0A0Q9ZYR9</accession>
<keyword evidence="4" id="KW-1003">Cell membrane</keyword>
<dbReference type="Proteomes" id="UP000051802">
    <property type="component" value="Unassembled WGS sequence"/>
</dbReference>
<organism evidence="12 13">
    <name type="scientific">Stenotrophomonas panacihumi</name>
    <dbReference type="NCBI Taxonomy" id="676599"/>
    <lineage>
        <taxon>Bacteria</taxon>
        <taxon>Pseudomonadati</taxon>
        <taxon>Pseudomonadota</taxon>
        <taxon>Gammaproteobacteria</taxon>
        <taxon>Lysobacterales</taxon>
        <taxon>Lysobacteraceae</taxon>
        <taxon>Stenotrophomonas</taxon>
    </lineage>
</organism>
<dbReference type="GO" id="GO:0005886">
    <property type="term" value="C:plasma membrane"/>
    <property type="evidence" value="ECO:0007669"/>
    <property type="project" value="UniProtKB-SubCell"/>
</dbReference>
<keyword evidence="5" id="KW-0997">Cell inner membrane</keyword>
<dbReference type="FunFam" id="2.40.420.20:FF:000001">
    <property type="entry name" value="Efflux RND transporter periplasmic adaptor subunit"/>
    <property type="match status" value="1"/>
</dbReference>
<dbReference type="InterPro" id="IPR058625">
    <property type="entry name" value="MdtA-like_BSH"/>
</dbReference>
<dbReference type="Pfam" id="PF25944">
    <property type="entry name" value="Beta-barrel_RND"/>
    <property type="match status" value="1"/>
</dbReference>
<dbReference type="Pfam" id="PF25967">
    <property type="entry name" value="RND-MFP_C"/>
    <property type="match status" value="1"/>
</dbReference>
<dbReference type="PANTHER" id="PTHR30469:SF36">
    <property type="entry name" value="BLL3903 PROTEIN"/>
    <property type="match status" value="1"/>
</dbReference>
<feature type="domain" description="Multidrug resistance protein MdtA-like C-terminal permuted SH3" evidence="11">
    <location>
        <begin position="313"/>
        <end position="370"/>
    </location>
</feature>
<dbReference type="InterPro" id="IPR006143">
    <property type="entry name" value="RND_pump_MFP"/>
</dbReference>
<evidence type="ECO:0000256" key="3">
    <source>
        <dbReference type="ARBA" id="ARBA00022448"/>
    </source>
</evidence>
<feature type="domain" description="Multidrug resistance protein MdtA-like barrel-sandwich hybrid" evidence="9">
    <location>
        <begin position="79"/>
        <end position="215"/>
    </location>
</feature>
<evidence type="ECO:0000256" key="4">
    <source>
        <dbReference type="ARBA" id="ARBA00022475"/>
    </source>
</evidence>
<feature type="compositionally biased region" description="Gly residues" evidence="7">
    <location>
        <begin position="404"/>
        <end position="417"/>
    </location>
</feature>
<dbReference type="Pfam" id="PF25917">
    <property type="entry name" value="BSH_RND"/>
    <property type="match status" value="1"/>
</dbReference>
<dbReference type="RefSeq" id="WP_057648916.1">
    <property type="nucleotide sequence ID" value="NZ_LLXU01000126.1"/>
</dbReference>
<comment type="subcellular location">
    <subcellularLocation>
        <location evidence="1">Cell inner membrane</location>
    </subcellularLocation>
</comment>
<dbReference type="Gene3D" id="2.40.50.100">
    <property type="match status" value="1"/>
</dbReference>
<evidence type="ECO:0000256" key="7">
    <source>
        <dbReference type="SAM" id="MobiDB-lite"/>
    </source>
</evidence>
<gene>
    <name evidence="12" type="ORF">ARC20_15500</name>
</gene>
<protein>
    <submittedName>
        <fullName evidence="12">Uncharacterized protein</fullName>
    </submittedName>
</protein>
<proteinExistence type="inferred from homology"/>
<dbReference type="Gene3D" id="1.10.287.470">
    <property type="entry name" value="Helix hairpin bin"/>
    <property type="match status" value="1"/>
</dbReference>
<dbReference type="GO" id="GO:0015562">
    <property type="term" value="F:efflux transmembrane transporter activity"/>
    <property type="evidence" value="ECO:0007669"/>
    <property type="project" value="TreeGrafter"/>
</dbReference>
<dbReference type="EMBL" id="LLXU01000126">
    <property type="protein sequence ID" value="KRG38043.1"/>
    <property type="molecule type" value="Genomic_DNA"/>
</dbReference>
<evidence type="ECO:0000256" key="1">
    <source>
        <dbReference type="ARBA" id="ARBA00004533"/>
    </source>
</evidence>
<sequence>MSRFWKISLLVVAVVVVLAIGARMLRGGHEGRGGQGGPNAAQGGDASQDNGPVPVTAVPATTQDVPVYANALGTVTALNTVTVSPQVGGQLLSINFKEGQEVKKGELLAQIDPRTLQASYDEAAAAKRQNQALLATARSNFARSSAPEYQQYVSKTDLDTQRNQVSQYEAAVAANDASMRAAQVQLQYTRITAPIDGIAGIRGVDVGNIVSTSTAIVTLTQIHPIYVSFNLPERQLTAVREGQAQAPLPVAALDRGDAHVISGAGKLDVIDNRISADSGTFGARAIFDNADNALWPGQFVNVRLQLRTIPGGIVVPAQAVQRGPDGDYVYVVQADSTVQMQTVKQGVEVDDSHVQIASGLKAGQKVVTEGQFRLKPGSKVQALAPGETPAPPTEAELKAAAGKNRGGGGGRRGGGPR</sequence>
<dbReference type="NCBIfam" id="TIGR01730">
    <property type="entry name" value="RND_mfp"/>
    <property type="match status" value="1"/>
</dbReference>
<evidence type="ECO:0000313" key="13">
    <source>
        <dbReference type="Proteomes" id="UP000051802"/>
    </source>
</evidence>
<keyword evidence="13" id="KW-1185">Reference proteome</keyword>
<keyword evidence="6" id="KW-0472">Membrane</keyword>
<evidence type="ECO:0000256" key="5">
    <source>
        <dbReference type="ARBA" id="ARBA00022519"/>
    </source>
</evidence>
<feature type="region of interest" description="Disordered" evidence="7">
    <location>
        <begin position="377"/>
        <end position="417"/>
    </location>
</feature>
<feature type="domain" description="Multidrug resistance protein MdtA-like beta-barrel" evidence="10">
    <location>
        <begin position="224"/>
        <end position="306"/>
    </location>
</feature>
<dbReference type="Pfam" id="PF25876">
    <property type="entry name" value="HH_MFP_RND"/>
    <property type="match status" value="1"/>
</dbReference>
<dbReference type="STRING" id="676599.ARC20_15500"/>
<dbReference type="GO" id="GO:1990281">
    <property type="term" value="C:efflux pump complex"/>
    <property type="evidence" value="ECO:0007669"/>
    <property type="project" value="TreeGrafter"/>
</dbReference>
<dbReference type="SUPFAM" id="SSF111369">
    <property type="entry name" value="HlyD-like secretion proteins"/>
    <property type="match status" value="1"/>
</dbReference>
<reference evidence="12 13" key="1">
    <citation type="submission" date="2015-10" db="EMBL/GenBank/DDBJ databases">
        <title>Genome sequencing and analysis of members of genus Stenotrophomonas.</title>
        <authorList>
            <person name="Patil P.P."/>
            <person name="Midha S."/>
            <person name="Patil P.B."/>
        </authorList>
    </citation>
    <scope>NUCLEOTIDE SEQUENCE [LARGE SCALE GENOMIC DNA]</scope>
    <source>
        <strain evidence="12 13">JCM 16536</strain>
    </source>
</reference>
<keyword evidence="3" id="KW-0813">Transport</keyword>
<evidence type="ECO:0000313" key="12">
    <source>
        <dbReference type="EMBL" id="KRG38043.1"/>
    </source>
</evidence>
<dbReference type="Gene3D" id="2.40.420.20">
    <property type="match status" value="1"/>
</dbReference>